<feature type="transmembrane region" description="Helical" evidence="2">
    <location>
        <begin position="219"/>
        <end position="241"/>
    </location>
</feature>
<dbReference type="eggNOG" id="COG1716">
    <property type="taxonomic scope" value="Bacteria"/>
</dbReference>
<protein>
    <submittedName>
        <fullName evidence="3">Uncharacterized protein</fullName>
    </submittedName>
</protein>
<gene>
    <name evidence="3" type="ORF">GS4_15_00730</name>
</gene>
<keyword evidence="2" id="KW-0472">Membrane</keyword>
<accession>M0QIQ7</accession>
<feature type="transmembrane region" description="Helical" evidence="2">
    <location>
        <begin position="183"/>
        <end position="207"/>
    </location>
</feature>
<feature type="transmembrane region" description="Helical" evidence="2">
    <location>
        <begin position="253"/>
        <end position="276"/>
    </location>
</feature>
<dbReference type="AlphaFoldDB" id="M0QIQ7"/>
<dbReference type="RefSeq" id="WP_007620560.1">
    <property type="nucleotide sequence ID" value="NZ_BANX01000015.1"/>
</dbReference>
<keyword evidence="2" id="KW-1133">Transmembrane helix</keyword>
<organism evidence="3 4">
    <name type="scientific">Gordonia soli NBRC 108243</name>
    <dbReference type="NCBI Taxonomy" id="1223545"/>
    <lineage>
        <taxon>Bacteria</taxon>
        <taxon>Bacillati</taxon>
        <taxon>Actinomycetota</taxon>
        <taxon>Actinomycetes</taxon>
        <taxon>Mycobacteriales</taxon>
        <taxon>Gordoniaceae</taxon>
        <taxon>Gordonia</taxon>
    </lineage>
</organism>
<feature type="compositionally biased region" description="Polar residues" evidence="1">
    <location>
        <begin position="66"/>
        <end position="76"/>
    </location>
</feature>
<feature type="transmembrane region" description="Helical" evidence="2">
    <location>
        <begin position="142"/>
        <end position="171"/>
    </location>
</feature>
<sequence>MNQPHPDPQGPHDGYGSPSGGAPSPSAEPTVWAQPAPGAPGPTYGSSPFGADPQGANQYGPGLSAPNRQSAAQSYAPNPYGGSPYESPAYGTPAYGAPVYGTPANVGAPYGPTSYPQNGQVPFGTPQFAGQYAPARASGATAIAASVLSFLGALASAIGVISLLFVILVALGIDGADQYFPGWFVALLAVVAVINIVVAGLLVGGGVAVLRRSMVGRTLIASGCAIYLVSGLALTISQYAFLSQLDTTGADVGVGGILGQVAGVVFPLITLVLVLVPSTTAWINDRPADTAPAY</sequence>
<evidence type="ECO:0000256" key="1">
    <source>
        <dbReference type="SAM" id="MobiDB-lite"/>
    </source>
</evidence>
<evidence type="ECO:0000256" key="2">
    <source>
        <dbReference type="SAM" id="Phobius"/>
    </source>
</evidence>
<evidence type="ECO:0000313" key="3">
    <source>
        <dbReference type="EMBL" id="GAC68423.1"/>
    </source>
</evidence>
<keyword evidence="2" id="KW-0812">Transmembrane</keyword>
<comment type="caution">
    <text evidence="3">The sequence shown here is derived from an EMBL/GenBank/DDBJ whole genome shotgun (WGS) entry which is preliminary data.</text>
</comment>
<proteinExistence type="predicted"/>
<reference evidence="3 4" key="1">
    <citation type="submission" date="2013-01" db="EMBL/GenBank/DDBJ databases">
        <title>Whole genome shotgun sequence of Gordonia soli NBRC 108243.</title>
        <authorList>
            <person name="Isaki-Nakamura S."/>
            <person name="Hosoyama A."/>
            <person name="Tsuchikane K."/>
            <person name="Ando Y."/>
            <person name="Baba S."/>
            <person name="Ohji S."/>
            <person name="Hamada M."/>
            <person name="Tamura T."/>
            <person name="Yamazoe A."/>
            <person name="Yamazaki S."/>
            <person name="Fujita N."/>
        </authorList>
    </citation>
    <scope>NUCLEOTIDE SEQUENCE [LARGE SCALE GENOMIC DNA]</scope>
    <source>
        <strain evidence="3 4">NBRC 108243</strain>
    </source>
</reference>
<dbReference type="EMBL" id="BANX01000015">
    <property type="protein sequence ID" value="GAC68423.1"/>
    <property type="molecule type" value="Genomic_DNA"/>
</dbReference>
<dbReference type="STRING" id="1223545.GS4_15_00730"/>
<dbReference type="OrthoDB" id="4641860at2"/>
<dbReference type="Proteomes" id="UP000011666">
    <property type="component" value="Unassembled WGS sequence"/>
</dbReference>
<keyword evidence="4" id="KW-1185">Reference proteome</keyword>
<feature type="compositionally biased region" description="Low complexity" evidence="1">
    <location>
        <begin position="14"/>
        <end position="29"/>
    </location>
</feature>
<feature type="region of interest" description="Disordered" evidence="1">
    <location>
        <begin position="1"/>
        <end position="79"/>
    </location>
</feature>
<name>M0QIQ7_9ACTN</name>
<evidence type="ECO:0000313" key="4">
    <source>
        <dbReference type="Proteomes" id="UP000011666"/>
    </source>
</evidence>